<sequence>MMRDMPASDDELARLRQENERLHNQLDAQSQELNLLRARFARYEAALRGSQVTVYTQDRDLRYTSISNTMLGRPVDDILGRTDDEILPPDSRAIITAAKREALTTGQPRRVEVIVEDEPGARWCDLHIEPLHNEQGEIMGLTCAAVDVTERKEGEAHLRLLLRELTHRSKNLLAVIQAMARQTARHAGSIEAFLDQFGARLQALAASHDLLVRESWYGASLNELVRSQLAAYVDTEDGQVEIEGPNVALKPEAAQNLGLALHELAVNAAKFGALTTPTGRITIRWDRLDGHGGVTLDWHEQLGPKVKPRRKRGFGSMVIERNLARALDAEVIMDFDVDGLRCHIVIPPGQLLTAR</sequence>
<comment type="catalytic activity">
    <reaction evidence="1">
        <text>ATP + protein L-histidine = ADP + protein N-phospho-L-histidine.</text>
        <dbReference type="EC" id="2.7.13.3"/>
    </reaction>
</comment>
<dbReference type="InterPro" id="IPR000700">
    <property type="entry name" value="PAS-assoc_C"/>
</dbReference>
<keyword evidence="16" id="KW-1185">Reference proteome</keyword>
<dbReference type="Proteomes" id="UP000254889">
    <property type="component" value="Chromosome"/>
</dbReference>
<protein>
    <recommendedName>
        <fullName evidence="3">Blue-light-activated histidine kinase</fullName>
        <ecNumber evidence="2">2.7.13.3</ecNumber>
    </recommendedName>
</protein>
<evidence type="ECO:0000256" key="4">
    <source>
        <dbReference type="ARBA" id="ARBA00022553"/>
    </source>
</evidence>
<keyword evidence="8" id="KW-0677">Repeat</keyword>
<evidence type="ECO:0000256" key="10">
    <source>
        <dbReference type="ARBA" id="ARBA00022777"/>
    </source>
</evidence>
<evidence type="ECO:0000256" key="12">
    <source>
        <dbReference type="ARBA" id="ARBA00023026"/>
    </source>
</evidence>
<evidence type="ECO:0000256" key="3">
    <source>
        <dbReference type="ARBA" id="ARBA00021740"/>
    </source>
</evidence>
<keyword evidence="10" id="KW-0418">Kinase</keyword>
<dbReference type="Gene3D" id="3.30.450.20">
    <property type="entry name" value="PAS domain"/>
    <property type="match status" value="1"/>
</dbReference>
<evidence type="ECO:0000313" key="15">
    <source>
        <dbReference type="EMBL" id="AXK79370.1"/>
    </source>
</evidence>
<dbReference type="RefSeq" id="WP_115687991.1">
    <property type="nucleotide sequence ID" value="NZ_CP031417.1"/>
</dbReference>
<gene>
    <name evidence="15" type="ORF">DW352_01870</name>
</gene>
<proteinExistence type="predicted"/>
<keyword evidence="12" id="KW-0843">Virulence</keyword>
<dbReference type="AlphaFoldDB" id="A0A345ZR23"/>
<feature type="domain" description="PAC" evidence="14">
    <location>
        <begin position="107"/>
        <end position="160"/>
    </location>
</feature>
<keyword evidence="11" id="KW-0067">ATP-binding</keyword>
<evidence type="ECO:0000256" key="13">
    <source>
        <dbReference type="SAM" id="Coils"/>
    </source>
</evidence>
<dbReference type="GO" id="GO:0004673">
    <property type="term" value="F:protein histidine kinase activity"/>
    <property type="evidence" value="ECO:0007669"/>
    <property type="project" value="UniProtKB-EC"/>
</dbReference>
<feature type="coiled-coil region" evidence="13">
    <location>
        <begin position="5"/>
        <end position="46"/>
    </location>
</feature>
<dbReference type="InterPro" id="IPR000014">
    <property type="entry name" value="PAS"/>
</dbReference>
<dbReference type="Pfam" id="PF08448">
    <property type="entry name" value="PAS_4"/>
    <property type="match status" value="1"/>
</dbReference>
<keyword evidence="6" id="KW-0288">FMN</keyword>
<keyword evidence="5" id="KW-0285">Flavoprotein</keyword>
<keyword evidence="9" id="KW-0547">Nucleotide-binding</keyword>
<evidence type="ECO:0000256" key="11">
    <source>
        <dbReference type="ARBA" id="ARBA00022840"/>
    </source>
</evidence>
<evidence type="ECO:0000256" key="6">
    <source>
        <dbReference type="ARBA" id="ARBA00022643"/>
    </source>
</evidence>
<evidence type="ECO:0000256" key="2">
    <source>
        <dbReference type="ARBA" id="ARBA00012438"/>
    </source>
</evidence>
<evidence type="ECO:0000256" key="1">
    <source>
        <dbReference type="ARBA" id="ARBA00000085"/>
    </source>
</evidence>
<dbReference type="Gene3D" id="3.30.565.10">
    <property type="entry name" value="Histidine kinase-like ATPase, C-terminal domain"/>
    <property type="match status" value="1"/>
</dbReference>
<evidence type="ECO:0000313" key="16">
    <source>
        <dbReference type="Proteomes" id="UP000254889"/>
    </source>
</evidence>
<dbReference type="EMBL" id="CP031417">
    <property type="protein sequence ID" value="AXK79370.1"/>
    <property type="molecule type" value="Genomic_DNA"/>
</dbReference>
<evidence type="ECO:0000256" key="7">
    <source>
        <dbReference type="ARBA" id="ARBA00022679"/>
    </source>
</evidence>
<dbReference type="Pfam" id="PF07536">
    <property type="entry name" value="HWE_HK"/>
    <property type="match status" value="1"/>
</dbReference>
<keyword evidence="7" id="KW-0808">Transferase</keyword>
<dbReference type="SUPFAM" id="SSF55785">
    <property type="entry name" value="PYP-like sensor domain (PAS domain)"/>
    <property type="match status" value="1"/>
</dbReference>
<dbReference type="InterPro" id="IPR035965">
    <property type="entry name" value="PAS-like_dom_sf"/>
</dbReference>
<evidence type="ECO:0000259" key="14">
    <source>
        <dbReference type="PROSITE" id="PS50113"/>
    </source>
</evidence>
<dbReference type="CDD" id="cd00130">
    <property type="entry name" value="PAS"/>
    <property type="match status" value="1"/>
</dbReference>
<dbReference type="PANTHER" id="PTHR41523">
    <property type="entry name" value="TWO-COMPONENT SYSTEM SENSOR PROTEIN"/>
    <property type="match status" value="1"/>
</dbReference>
<keyword evidence="4" id="KW-0597">Phosphoprotein</keyword>
<organism evidence="15 16">
    <name type="scientific">Pseudolabrys taiwanensis</name>
    <dbReference type="NCBI Taxonomy" id="331696"/>
    <lineage>
        <taxon>Bacteria</taxon>
        <taxon>Pseudomonadati</taxon>
        <taxon>Pseudomonadota</taxon>
        <taxon>Alphaproteobacteria</taxon>
        <taxon>Hyphomicrobiales</taxon>
        <taxon>Xanthobacteraceae</taxon>
        <taxon>Pseudolabrys</taxon>
    </lineage>
</organism>
<dbReference type="NCBIfam" id="TIGR00229">
    <property type="entry name" value="sensory_box"/>
    <property type="match status" value="1"/>
</dbReference>
<reference evidence="15 16" key="1">
    <citation type="submission" date="2018-07" db="EMBL/GenBank/DDBJ databases">
        <authorList>
            <person name="Quirk P.G."/>
            <person name="Krulwich T.A."/>
        </authorList>
    </citation>
    <scope>NUCLEOTIDE SEQUENCE [LARGE SCALE GENOMIC DNA]</scope>
    <source>
        <strain evidence="15 16">CC-BB4</strain>
    </source>
</reference>
<dbReference type="SMART" id="SM00911">
    <property type="entry name" value="HWE_HK"/>
    <property type="match status" value="1"/>
</dbReference>
<evidence type="ECO:0000256" key="8">
    <source>
        <dbReference type="ARBA" id="ARBA00022737"/>
    </source>
</evidence>
<dbReference type="EC" id="2.7.13.3" evidence="2"/>
<keyword evidence="13" id="KW-0175">Coiled coil</keyword>
<dbReference type="InterPro" id="IPR011102">
    <property type="entry name" value="Sig_transdc_His_kinase_HWE"/>
</dbReference>
<name>A0A345ZR23_9HYPH</name>
<evidence type="ECO:0000256" key="5">
    <source>
        <dbReference type="ARBA" id="ARBA00022630"/>
    </source>
</evidence>
<dbReference type="InterPro" id="IPR013656">
    <property type="entry name" value="PAS_4"/>
</dbReference>
<dbReference type="InterPro" id="IPR036890">
    <property type="entry name" value="HATPase_C_sf"/>
</dbReference>
<dbReference type="PROSITE" id="PS50113">
    <property type="entry name" value="PAC"/>
    <property type="match status" value="1"/>
</dbReference>
<dbReference type="KEGG" id="ptaw:DW352_01870"/>
<evidence type="ECO:0000256" key="9">
    <source>
        <dbReference type="ARBA" id="ARBA00022741"/>
    </source>
</evidence>
<dbReference type="OrthoDB" id="9813940at2"/>
<accession>A0A345ZR23</accession>
<dbReference type="PANTHER" id="PTHR41523:SF8">
    <property type="entry name" value="ETHYLENE RESPONSE SENSOR PROTEIN"/>
    <property type="match status" value="1"/>
</dbReference>
<dbReference type="GO" id="GO:0005524">
    <property type="term" value="F:ATP binding"/>
    <property type="evidence" value="ECO:0007669"/>
    <property type="project" value="UniProtKB-KW"/>
</dbReference>